<evidence type="ECO:0000256" key="1">
    <source>
        <dbReference type="ARBA" id="ARBA00006484"/>
    </source>
</evidence>
<accession>A0AAW1P9J3</accession>
<reference evidence="6 7" key="1">
    <citation type="journal article" date="2024" name="Nat. Commun.">
        <title>Phylogenomics reveals the evolutionary origins of lichenization in chlorophyte algae.</title>
        <authorList>
            <person name="Puginier C."/>
            <person name="Libourel C."/>
            <person name="Otte J."/>
            <person name="Skaloud P."/>
            <person name="Haon M."/>
            <person name="Grisel S."/>
            <person name="Petersen M."/>
            <person name="Berrin J.G."/>
            <person name="Delaux P.M."/>
            <person name="Dal Grande F."/>
            <person name="Keller J."/>
        </authorList>
    </citation>
    <scope>NUCLEOTIDE SEQUENCE [LARGE SCALE GENOMIC DNA]</scope>
    <source>
        <strain evidence="6 7">SAG 2043</strain>
    </source>
</reference>
<proteinExistence type="inferred from homology"/>
<comment type="caution">
    <text evidence="6">The sequence shown here is derived from an EMBL/GenBank/DDBJ whole genome shotgun (WGS) entry which is preliminary data.</text>
</comment>
<dbReference type="GO" id="GO:0006629">
    <property type="term" value="P:lipid metabolic process"/>
    <property type="evidence" value="ECO:0007669"/>
    <property type="project" value="UniProtKB-KW"/>
</dbReference>
<evidence type="ECO:0000256" key="3">
    <source>
        <dbReference type="ARBA" id="ARBA00023027"/>
    </source>
</evidence>
<dbReference type="AlphaFoldDB" id="A0AAW1P9J3"/>
<dbReference type="InterPro" id="IPR036291">
    <property type="entry name" value="NAD(P)-bd_dom_sf"/>
</dbReference>
<dbReference type="Pfam" id="PF13561">
    <property type="entry name" value="adh_short_C2"/>
    <property type="match status" value="1"/>
</dbReference>
<organism evidence="6 7">
    <name type="scientific">[Myrmecia] bisecta</name>
    <dbReference type="NCBI Taxonomy" id="41462"/>
    <lineage>
        <taxon>Eukaryota</taxon>
        <taxon>Viridiplantae</taxon>
        <taxon>Chlorophyta</taxon>
        <taxon>core chlorophytes</taxon>
        <taxon>Trebouxiophyceae</taxon>
        <taxon>Trebouxiales</taxon>
        <taxon>Trebouxiaceae</taxon>
        <taxon>Myrmecia</taxon>
    </lineage>
</organism>
<evidence type="ECO:0000256" key="2">
    <source>
        <dbReference type="ARBA" id="ARBA00023002"/>
    </source>
</evidence>
<dbReference type="InterPro" id="IPR002347">
    <property type="entry name" value="SDR_fam"/>
</dbReference>
<gene>
    <name evidence="6" type="ORF">WJX72_004353</name>
</gene>
<keyword evidence="3" id="KW-0520">NAD</keyword>
<dbReference type="PRINTS" id="PR00080">
    <property type="entry name" value="SDRFAMILY"/>
</dbReference>
<sequence length="317" mass="32685">MADPSLLTPLPPVPSGLLHGKVAVVTGGASGIGAAIVDAFIRAGAKVVVADIQYDKAQSLAAQLGAESATAVECNVREEEHIIQAIDMAVETFGGLDIMVNNAGIVGAVGSISQMDTAEFDATLQINLRGVFLGMKHASRVMKARGTRGAIVNMSSVCGMRGGLGFLAYDAAKWGIRGLSESVACQLASSHIRVNCVAPGMVPTAMTGHLMTGTAQADIKSFAEGSPTGESLRPENIASQVLYLASDMSLGVTGYTVLCDNGWLLGIGGIPSPLSALNMPMLHENGRTGINRDAGQWPGAKDAKYHKPDAPATASEQ</sequence>
<dbReference type="FunFam" id="3.40.50.720:FF:000084">
    <property type="entry name" value="Short-chain dehydrogenase reductase"/>
    <property type="match status" value="1"/>
</dbReference>
<dbReference type="PANTHER" id="PTHR43180">
    <property type="entry name" value="3-OXOACYL-(ACYL-CARRIER-PROTEIN) REDUCTASE (AFU_ORTHOLOGUE AFUA_6G11210)"/>
    <property type="match status" value="1"/>
</dbReference>
<dbReference type="GO" id="GO:0016491">
    <property type="term" value="F:oxidoreductase activity"/>
    <property type="evidence" value="ECO:0007669"/>
    <property type="project" value="UniProtKB-KW"/>
</dbReference>
<feature type="region of interest" description="Disordered" evidence="5">
    <location>
        <begin position="289"/>
        <end position="317"/>
    </location>
</feature>
<dbReference type="NCBIfam" id="NF005559">
    <property type="entry name" value="PRK07231.1"/>
    <property type="match status" value="1"/>
</dbReference>
<evidence type="ECO:0000256" key="4">
    <source>
        <dbReference type="ARBA" id="ARBA00023098"/>
    </source>
</evidence>
<evidence type="ECO:0000313" key="6">
    <source>
        <dbReference type="EMBL" id="KAK9810071.1"/>
    </source>
</evidence>
<dbReference type="PANTHER" id="PTHR43180:SF28">
    <property type="entry name" value="NAD(P)-BINDING ROSSMANN-FOLD SUPERFAMILY PROTEIN"/>
    <property type="match status" value="1"/>
</dbReference>
<keyword evidence="7" id="KW-1185">Reference proteome</keyword>
<name>A0AAW1P9J3_9CHLO</name>
<dbReference type="Gene3D" id="3.40.50.720">
    <property type="entry name" value="NAD(P)-binding Rossmann-like Domain"/>
    <property type="match status" value="1"/>
</dbReference>
<dbReference type="PRINTS" id="PR00081">
    <property type="entry name" value="GDHRDH"/>
</dbReference>
<dbReference type="EMBL" id="JALJOR010000010">
    <property type="protein sequence ID" value="KAK9810071.1"/>
    <property type="molecule type" value="Genomic_DNA"/>
</dbReference>
<evidence type="ECO:0000256" key="5">
    <source>
        <dbReference type="SAM" id="MobiDB-lite"/>
    </source>
</evidence>
<dbReference type="Proteomes" id="UP001489004">
    <property type="component" value="Unassembled WGS sequence"/>
</dbReference>
<comment type="similarity">
    <text evidence="1">Belongs to the short-chain dehydrogenases/reductases (SDR) family.</text>
</comment>
<keyword evidence="4" id="KW-0443">Lipid metabolism</keyword>
<evidence type="ECO:0000313" key="7">
    <source>
        <dbReference type="Proteomes" id="UP001489004"/>
    </source>
</evidence>
<dbReference type="SUPFAM" id="SSF51735">
    <property type="entry name" value="NAD(P)-binding Rossmann-fold domains"/>
    <property type="match status" value="1"/>
</dbReference>
<keyword evidence="2" id="KW-0560">Oxidoreductase</keyword>
<protein>
    <submittedName>
        <fullName evidence="6">Uncharacterized protein</fullName>
    </submittedName>
</protein>